<comment type="caution">
    <text evidence="2">The sequence shown here is derived from an EMBL/GenBank/DDBJ whole genome shotgun (WGS) entry which is preliminary data.</text>
</comment>
<dbReference type="AlphaFoldDB" id="A0A4Z2C8M3"/>
<feature type="region of interest" description="Disordered" evidence="1">
    <location>
        <begin position="623"/>
        <end position="698"/>
    </location>
</feature>
<keyword evidence="3" id="KW-1185">Reference proteome</keyword>
<feature type="region of interest" description="Disordered" evidence="1">
    <location>
        <begin position="1"/>
        <end position="23"/>
    </location>
</feature>
<feature type="region of interest" description="Disordered" evidence="1">
    <location>
        <begin position="120"/>
        <end position="158"/>
    </location>
</feature>
<name>A0A4Z2C8M3_9TELE</name>
<evidence type="ECO:0000313" key="3">
    <source>
        <dbReference type="Proteomes" id="UP000516260"/>
    </source>
</evidence>
<proteinExistence type="predicted"/>
<reference evidence="2 3" key="1">
    <citation type="submission" date="2019-04" db="EMBL/GenBank/DDBJ databases">
        <title>The sequence and de novo assembly of Takifugu bimaculatus genome using PacBio and Hi-C technologies.</title>
        <authorList>
            <person name="Xu P."/>
            <person name="Liu B."/>
            <person name="Zhou Z."/>
        </authorList>
    </citation>
    <scope>NUCLEOTIDE SEQUENCE [LARGE SCALE GENOMIC DNA]</scope>
    <source>
        <strain evidence="2">TB-2018</strain>
        <tissue evidence="2">Muscle</tissue>
    </source>
</reference>
<gene>
    <name evidence="2" type="ORF">fugu_011765</name>
</gene>
<feature type="compositionally biased region" description="Polar residues" evidence="1">
    <location>
        <begin position="630"/>
        <end position="653"/>
    </location>
</feature>
<accession>A0A4Z2C8M3</accession>
<protein>
    <submittedName>
        <fullName evidence="2">Uncharacterized protein</fullName>
    </submittedName>
</protein>
<organism evidence="2 3">
    <name type="scientific">Takifugu bimaculatus</name>
    <dbReference type="NCBI Taxonomy" id="433685"/>
    <lineage>
        <taxon>Eukaryota</taxon>
        <taxon>Metazoa</taxon>
        <taxon>Chordata</taxon>
        <taxon>Craniata</taxon>
        <taxon>Vertebrata</taxon>
        <taxon>Euteleostomi</taxon>
        <taxon>Actinopterygii</taxon>
        <taxon>Neopterygii</taxon>
        <taxon>Teleostei</taxon>
        <taxon>Neoteleostei</taxon>
        <taxon>Acanthomorphata</taxon>
        <taxon>Eupercaria</taxon>
        <taxon>Tetraodontiformes</taxon>
        <taxon>Tetradontoidea</taxon>
        <taxon>Tetraodontidae</taxon>
        <taxon>Takifugu</taxon>
    </lineage>
</organism>
<evidence type="ECO:0000256" key="1">
    <source>
        <dbReference type="SAM" id="MobiDB-lite"/>
    </source>
</evidence>
<feature type="compositionally biased region" description="Basic and acidic residues" evidence="1">
    <location>
        <begin position="546"/>
        <end position="556"/>
    </location>
</feature>
<feature type="region of interest" description="Disordered" evidence="1">
    <location>
        <begin position="528"/>
        <end position="566"/>
    </location>
</feature>
<sequence>MYKNRNADSLQQSGPVHLNPHGVVQQTPTQYHSSNVTMHNRDVNILRTGDTSMTALMSGAPTTTSLSQQQRVDTCHNRSSLTHNNQNVYSHCNRGNENWQQIYYSQRIQSYINKLQKHRRDGHCKIRQSQQGVPVSHQGQRTQQHPPPPYTTSHSKEAIKQHDREKILLGMTEDRRSSYPINQVDCSPTNNTSLYRGVQSKMNQPMETNTSNAGQPSMYIPVQSLTESIPVITLKQNMALSSENGSYVRLNLLVVDQNNSSPHSSALDTLPSATEDTCSLSTPPGCTNSRAIAVVQPLSQSCQVFSEQQAVEAVSDKSGATTSCNSPAEVVDKAACTQEFNSRPVDKMFEDQSDAQKSPPSVSRSQSCESSDDPKSSISEISSGLTVSWTIKELQQLIQVEEDAQKRSRDWPVDCFFKVQQLFLDNFRTRPAIDDLLRFVAECQMFLQKHKKTDFVVTQFKPGFENQHEHYHILKDNDLYSETPYRSCWLNNNLQPDDIHKESDLPSCLRGTGLNSQVDLLATASGAPGQKFSEASEEDLTQTEPKPVESDVKTQVEPKQATSHVGRQVKPKLIKFHVWKPLKPKVMECNAGRKVKPKLVECDVGRKVKPKVMEYDVGTQAKPKLAASDVETQPCSVESSPIQAPSPDNTQASDSDDPFLSFEIQVLPPEEAKLIYEQTESPEHHSDVASIENQEWDH</sequence>
<evidence type="ECO:0000313" key="2">
    <source>
        <dbReference type="EMBL" id="TNN00519.1"/>
    </source>
</evidence>
<feature type="region of interest" description="Disordered" evidence="1">
    <location>
        <begin position="349"/>
        <end position="379"/>
    </location>
</feature>
<dbReference type="EMBL" id="SWLE01000004">
    <property type="protein sequence ID" value="TNN00519.1"/>
    <property type="molecule type" value="Genomic_DNA"/>
</dbReference>
<dbReference type="Proteomes" id="UP000516260">
    <property type="component" value="Chromosome 12"/>
</dbReference>
<feature type="compositionally biased region" description="Polar residues" evidence="1">
    <location>
        <begin position="355"/>
        <end position="369"/>
    </location>
</feature>
<feature type="compositionally biased region" description="Polar residues" evidence="1">
    <location>
        <begin position="127"/>
        <end position="144"/>
    </location>
</feature>